<evidence type="ECO:0000313" key="1">
    <source>
        <dbReference type="EMBL" id="KAG0427283.1"/>
    </source>
</evidence>
<dbReference type="Proteomes" id="UP000805193">
    <property type="component" value="Unassembled WGS sequence"/>
</dbReference>
<feature type="non-terminal residue" evidence="1">
    <location>
        <position position="1"/>
    </location>
</feature>
<dbReference type="EMBL" id="JABSTQ010009644">
    <property type="protein sequence ID" value="KAG0427283.1"/>
    <property type="molecule type" value="Genomic_DNA"/>
</dbReference>
<sequence length="91" mass="10004">PSGHQFIIRWVPAHCGIPGNEKEHRLARAHLSAPAKVPSSSPSLVNPSQEIANSWHDMRSTKAQRATYLSMASNPLSISNISSPHFPRREA</sequence>
<gene>
    <name evidence="1" type="ORF">HPB47_025659</name>
</gene>
<reference evidence="1 2" key="1">
    <citation type="journal article" date="2020" name="Cell">
        <title>Large-Scale Comparative Analyses of Tick Genomes Elucidate Their Genetic Diversity and Vector Capacities.</title>
        <authorList>
            <consortium name="Tick Genome and Microbiome Consortium (TIGMIC)"/>
            <person name="Jia N."/>
            <person name="Wang J."/>
            <person name="Shi W."/>
            <person name="Du L."/>
            <person name="Sun Y."/>
            <person name="Zhan W."/>
            <person name="Jiang J.F."/>
            <person name="Wang Q."/>
            <person name="Zhang B."/>
            <person name="Ji P."/>
            <person name="Bell-Sakyi L."/>
            <person name="Cui X.M."/>
            <person name="Yuan T.T."/>
            <person name="Jiang B.G."/>
            <person name="Yang W.F."/>
            <person name="Lam T.T."/>
            <person name="Chang Q.C."/>
            <person name="Ding S.J."/>
            <person name="Wang X.J."/>
            <person name="Zhu J.G."/>
            <person name="Ruan X.D."/>
            <person name="Zhao L."/>
            <person name="Wei J.T."/>
            <person name="Ye R.Z."/>
            <person name="Que T.C."/>
            <person name="Du C.H."/>
            <person name="Zhou Y.H."/>
            <person name="Cheng J.X."/>
            <person name="Dai P.F."/>
            <person name="Guo W.B."/>
            <person name="Han X.H."/>
            <person name="Huang E.J."/>
            <person name="Li L.F."/>
            <person name="Wei W."/>
            <person name="Gao Y.C."/>
            <person name="Liu J.Z."/>
            <person name="Shao H.Z."/>
            <person name="Wang X."/>
            <person name="Wang C.C."/>
            <person name="Yang T.C."/>
            <person name="Huo Q.B."/>
            <person name="Li W."/>
            <person name="Chen H.Y."/>
            <person name="Chen S.E."/>
            <person name="Zhou L.G."/>
            <person name="Ni X.B."/>
            <person name="Tian J.H."/>
            <person name="Sheng Y."/>
            <person name="Liu T."/>
            <person name="Pan Y.S."/>
            <person name="Xia L.Y."/>
            <person name="Li J."/>
            <person name="Zhao F."/>
            <person name="Cao W.C."/>
        </authorList>
    </citation>
    <scope>NUCLEOTIDE SEQUENCE [LARGE SCALE GENOMIC DNA]</scope>
    <source>
        <strain evidence="1">Iper-2018</strain>
    </source>
</reference>
<comment type="caution">
    <text evidence="1">The sequence shown here is derived from an EMBL/GenBank/DDBJ whole genome shotgun (WGS) entry which is preliminary data.</text>
</comment>
<accession>A0AC60Q1C7</accession>
<evidence type="ECO:0000313" key="2">
    <source>
        <dbReference type="Proteomes" id="UP000805193"/>
    </source>
</evidence>
<proteinExistence type="predicted"/>
<keyword evidence="2" id="KW-1185">Reference proteome</keyword>
<name>A0AC60Q1C7_IXOPE</name>
<protein>
    <submittedName>
        <fullName evidence="1">Uncharacterized protein</fullName>
    </submittedName>
</protein>
<feature type="non-terminal residue" evidence="1">
    <location>
        <position position="91"/>
    </location>
</feature>
<organism evidence="1 2">
    <name type="scientific">Ixodes persulcatus</name>
    <name type="common">Taiga tick</name>
    <dbReference type="NCBI Taxonomy" id="34615"/>
    <lineage>
        <taxon>Eukaryota</taxon>
        <taxon>Metazoa</taxon>
        <taxon>Ecdysozoa</taxon>
        <taxon>Arthropoda</taxon>
        <taxon>Chelicerata</taxon>
        <taxon>Arachnida</taxon>
        <taxon>Acari</taxon>
        <taxon>Parasitiformes</taxon>
        <taxon>Ixodida</taxon>
        <taxon>Ixodoidea</taxon>
        <taxon>Ixodidae</taxon>
        <taxon>Ixodinae</taxon>
        <taxon>Ixodes</taxon>
    </lineage>
</organism>